<proteinExistence type="predicted"/>
<dbReference type="Proteomes" id="UP000000763">
    <property type="component" value="Chromosome 1"/>
</dbReference>
<accession>Q5ZCB4</accession>
<feature type="region of interest" description="Disordered" evidence="1">
    <location>
        <begin position="36"/>
        <end position="169"/>
    </location>
</feature>
<gene>
    <name evidence="3" type="ORF">P0037C04.10</name>
    <name evidence="2" type="ORF">P0445D12.34</name>
</gene>
<feature type="region of interest" description="Disordered" evidence="1">
    <location>
        <begin position="267"/>
        <end position="348"/>
    </location>
</feature>
<dbReference type="EMBL" id="AP003046">
    <property type="protein sequence ID" value="BAD52687.1"/>
    <property type="molecule type" value="Genomic_DNA"/>
</dbReference>
<reference evidence="4" key="2">
    <citation type="journal article" date="2005" name="Nature">
        <title>The map-based sequence of the rice genome.</title>
        <authorList>
            <consortium name="International rice genome sequencing project (IRGSP)"/>
            <person name="Matsumoto T."/>
            <person name="Wu J."/>
            <person name="Kanamori H."/>
            <person name="Katayose Y."/>
            <person name="Fujisawa M."/>
            <person name="Namiki N."/>
            <person name="Mizuno H."/>
            <person name="Yamamoto K."/>
            <person name="Antonio B.A."/>
            <person name="Baba T."/>
            <person name="Sakata K."/>
            <person name="Nagamura Y."/>
            <person name="Aoki H."/>
            <person name="Arikawa K."/>
            <person name="Arita K."/>
            <person name="Bito T."/>
            <person name="Chiden Y."/>
            <person name="Fujitsuka N."/>
            <person name="Fukunaka R."/>
            <person name="Hamada M."/>
            <person name="Harada C."/>
            <person name="Hayashi A."/>
            <person name="Hijishita S."/>
            <person name="Honda M."/>
            <person name="Hosokawa S."/>
            <person name="Ichikawa Y."/>
            <person name="Idonuma A."/>
            <person name="Iijima M."/>
            <person name="Ikeda M."/>
            <person name="Ikeno M."/>
            <person name="Ito K."/>
            <person name="Ito S."/>
            <person name="Ito T."/>
            <person name="Ito Y."/>
            <person name="Ito Y."/>
            <person name="Iwabuchi A."/>
            <person name="Kamiya K."/>
            <person name="Karasawa W."/>
            <person name="Kurita K."/>
            <person name="Katagiri S."/>
            <person name="Kikuta A."/>
            <person name="Kobayashi H."/>
            <person name="Kobayashi N."/>
            <person name="Machita K."/>
            <person name="Maehara T."/>
            <person name="Masukawa M."/>
            <person name="Mizubayashi T."/>
            <person name="Mukai Y."/>
            <person name="Nagasaki H."/>
            <person name="Nagata Y."/>
            <person name="Naito S."/>
            <person name="Nakashima M."/>
            <person name="Nakama Y."/>
            <person name="Nakamichi Y."/>
            <person name="Nakamura M."/>
            <person name="Meguro A."/>
            <person name="Negishi M."/>
            <person name="Ohta I."/>
            <person name="Ohta T."/>
            <person name="Okamoto M."/>
            <person name="Ono N."/>
            <person name="Saji S."/>
            <person name="Sakaguchi M."/>
            <person name="Sakai K."/>
            <person name="Shibata M."/>
            <person name="Shimokawa T."/>
            <person name="Song J."/>
            <person name="Takazaki Y."/>
            <person name="Terasawa K."/>
            <person name="Tsugane M."/>
            <person name="Tsuji K."/>
            <person name="Ueda S."/>
            <person name="Waki K."/>
            <person name="Yamagata H."/>
            <person name="Yamamoto M."/>
            <person name="Yamamoto S."/>
            <person name="Yamane H."/>
            <person name="Yoshiki S."/>
            <person name="Yoshihara R."/>
            <person name="Yukawa K."/>
            <person name="Zhong H."/>
            <person name="Yano M."/>
            <person name="Yuan Q."/>
            <person name="Ouyang S."/>
            <person name="Liu J."/>
            <person name="Jones K.M."/>
            <person name="Gansberger K."/>
            <person name="Moffat K."/>
            <person name="Hill J."/>
            <person name="Bera J."/>
            <person name="Fadrosh D."/>
            <person name="Jin S."/>
            <person name="Johri S."/>
            <person name="Kim M."/>
            <person name="Overton L."/>
            <person name="Reardon M."/>
            <person name="Tsitrin T."/>
            <person name="Vuong H."/>
            <person name="Weaver B."/>
            <person name="Ciecko A."/>
            <person name="Tallon L."/>
            <person name="Jackson J."/>
            <person name="Pai G."/>
            <person name="Aken S.V."/>
            <person name="Utterback T."/>
            <person name="Reidmuller S."/>
            <person name="Feldblyum T."/>
            <person name="Hsiao J."/>
            <person name="Zismann V."/>
            <person name="Iobst S."/>
            <person name="de Vazeille A.R."/>
            <person name="Buell C.R."/>
            <person name="Ying K."/>
            <person name="Li Y."/>
            <person name="Lu T."/>
            <person name="Huang Y."/>
            <person name="Zhao Q."/>
            <person name="Feng Q."/>
            <person name="Zhang L."/>
            <person name="Zhu J."/>
            <person name="Weng Q."/>
            <person name="Mu J."/>
            <person name="Lu Y."/>
            <person name="Fan D."/>
            <person name="Liu Y."/>
            <person name="Guan J."/>
            <person name="Zhang Y."/>
            <person name="Yu S."/>
            <person name="Liu X."/>
            <person name="Zhang Y."/>
            <person name="Hong G."/>
            <person name="Han B."/>
            <person name="Choisne N."/>
            <person name="Demange N."/>
            <person name="Orjeda G."/>
            <person name="Samain S."/>
            <person name="Cattolico L."/>
            <person name="Pelletier E."/>
            <person name="Couloux A."/>
            <person name="Segurens B."/>
            <person name="Wincker P."/>
            <person name="D'Hont A."/>
            <person name="Scarpelli C."/>
            <person name="Weissenbach J."/>
            <person name="Salanoubat M."/>
            <person name="Quetier F."/>
            <person name="Yu Y."/>
            <person name="Kim H.R."/>
            <person name="Rambo T."/>
            <person name="Currie J."/>
            <person name="Collura K."/>
            <person name="Luo M."/>
            <person name="Yang T."/>
            <person name="Ammiraju J.S.S."/>
            <person name="Engler F."/>
            <person name="Soderlund C."/>
            <person name="Wing R.A."/>
            <person name="Palmer L.E."/>
            <person name="de la Bastide M."/>
            <person name="Spiegel L."/>
            <person name="Nascimento L."/>
            <person name="Zutavern T."/>
            <person name="O'Shaughnessy A."/>
            <person name="Dike S."/>
            <person name="Dedhia N."/>
            <person name="Preston R."/>
            <person name="Balija V."/>
            <person name="McCombie W.R."/>
            <person name="Chow T."/>
            <person name="Chen H."/>
            <person name="Chung M."/>
            <person name="Chen C."/>
            <person name="Shaw J."/>
            <person name="Wu H."/>
            <person name="Hsiao K."/>
            <person name="Chao Y."/>
            <person name="Chu M."/>
            <person name="Cheng C."/>
            <person name="Hour A."/>
            <person name="Lee P."/>
            <person name="Lin S."/>
            <person name="Lin Y."/>
            <person name="Liou J."/>
            <person name="Liu S."/>
            <person name="Hsing Y."/>
            <person name="Raghuvanshi S."/>
            <person name="Mohanty A."/>
            <person name="Bharti A.K."/>
            <person name="Gaur A."/>
            <person name="Gupta V."/>
            <person name="Kumar D."/>
            <person name="Ravi V."/>
            <person name="Vij S."/>
            <person name="Kapur A."/>
            <person name="Khurana P."/>
            <person name="Khurana P."/>
            <person name="Khurana J.P."/>
            <person name="Tyagi A.K."/>
            <person name="Gaikwad K."/>
            <person name="Singh A."/>
            <person name="Dalal V."/>
            <person name="Srivastava S."/>
            <person name="Dixit A."/>
            <person name="Pal A.K."/>
            <person name="Ghazi I.A."/>
            <person name="Yadav M."/>
            <person name="Pandit A."/>
            <person name="Bhargava A."/>
            <person name="Sureshbabu K."/>
            <person name="Batra K."/>
            <person name="Sharma T.R."/>
            <person name="Mohapatra T."/>
            <person name="Singh N.K."/>
            <person name="Messing J."/>
            <person name="Nelson A.B."/>
            <person name="Fuks G."/>
            <person name="Kavchok S."/>
            <person name="Keizer G."/>
            <person name="Linton E."/>
            <person name="Llaca V."/>
            <person name="Song R."/>
            <person name="Tanyolac B."/>
            <person name="Young S."/>
            <person name="Ho-Il K."/>
            <person name="Hahn J.H."/>
            <person name="Sangsakoo G."/>
            <person name="Vanavichit A."/>
            <person name="de Mattos Luiz.A.T."/>
            <person name="Zimmer P.D."/>
            <person name="Malone G."/>
            <person name="Dellagostin O."/>
            <person name="de Oliveira A.C."/>
            <person name="Bevan M."/>
            <person name="Bancroft I."/>
            <person name="Minx P."/>
            <person name="Cordum H."/>
            <person name="Wilson R."/>
            <person name="Cheng Z."/>
            <person name="Jin W."/>
            <person name="Jiang J."/>
            <person name="Leong S.A."/>
            <person name="Iwama H."/>
            <person name="Gojobori T."/>
            <person name="Itoh T."/>
            <person name="Niimura Y."/>
            <person name="Fujii Y."/>
            <person name="Habara T."/>
            <person name="Sakai H."/>
            <person name="Sato Y."/>
            <person name="Wilson G."/>
            <person name="Kumar K."/>
            <person name="McCouch S."/>
            <person name="Juretic N."/>
            <person name="Hoen D."/>
            <person name="Wright S."/>
            <person name="Bruskiewich R."/>
            <person name="Bureau T."/>
            <person name="Miyao A."/>
            <person name="Hirochika H."/>
            <person name="Nishikawa T."/>
            <person name="Kadowaki K."/>
            <person name="Sugiura M."/>
            <person name="Burr B."/>
            <person name="Sasaki T."/>
        </authorList>
    </citation>
    <scope>NUCLEOTIDE SEQUENCE [LARGE SCALE GENOMIC DNA]</scope>
    <source>
        <strain evidence="4">cv. Nipponbare</strain>
    </source>
</reference>
<organism evidence="2">
    <name type="scientific">Oryza sativa subsp. japonica</name>
    <name type="common">Rice</name>
    <dbReference type="NCBI Taxonomy" id="39947"/>
    <lineage>
        <taxon>Eukaryota</taxon>
        <taxon>Viridiplantae</taxon>
        <taxon>Streptophyta</taxon>
        <taxon>Embryophyta</taxon>
        <taxon>Tracheophyta</taxon>
        <taxon>Spermatophyta</taxon>
        <taxon>Magnoliopsida</taxon>
        <taxon>Liliopsida</taxon>
        <taxon>Poales</taxon>
        <taxon>Poaceae</taxon>
        <taxon>BOP clade</taxon>
        <taxon>Oryzoideae</taxon>
        <taxon>Oryzeae</taxon>
        <taxon>Oryzinae</taxon>
        <taxon>Oryza</taxon>
        <taxon>Oryza sativa</taxon>
    </lineage>
</organism>
<name>Q5ZCB4_ORYSJ</name>
<protein>
    <submittedName>
        <fullName evidence="2">Uncharacterized protein</fullName>
    </submittedName>
</protein>
<feature type="compositionally biased region" description="Low complexity" evidence="1">
    <location>
        <begin position="148"/>
        <end position="159"/>
    </location>
</feature>
<evidence type="ECO:0000313" key="2">
    <source>
        <dbReference type="EMBL" id="BAD52687.1"/>
    </source>
</evidence>
<dbReference type="AlphaFoldDB" id="Q5ZCB4"/>
<feature type="region of interest" description="Disordered" evidence="1">
    <location>
        <begin position="229"/>
        <end position="254"/>
    </location>
</feature>
<reference evidence="4" key="3">
    <citation type="journal article" date="2008" name="Nucleic Acids Res.">
        <title>The rice annotation project database (RAP-DB): 2008 update.</title>
        <authorList>
            <consortium name="The rice annotation project (RAP)"/>
        </authorList>
    </citation>
    <scope>GENOME REANNOTATION</scope>
    <source>
        <strain evidence="4">cv. Nipponbare</strain>
    </source>
</reference>
<accession>Q5ZD56</accession>
<feature type="compositionally biased region" description="Polar residues" evidence="1">
    <location>
        <begin position="337"/>
        <end position="348"/>
    </location>
</feature>
<evidence type="ECO:0000313" key="4">
    <source>
        <dbReference type="Proteomes" id="UP000000763"/>
    </source>
</evidence>
<reference evidence="2" key="1">
    <citation type="journal article" date="2002" name="Nature">
        <title>The genome sequence and structure of rice chromosome 1.</title>
        <authorList>
            <person name="Sasaki T."/>
            <person name="Matsumoto T."/>
            <person name="Yamamoto K."/>
            <person name="Sakata K."/>
            <person name="Baba T."/>
            <person name="Katayose Y."/>
            <person name="Wu J."/>
            <person name="Niimura Y."/>
            <person name="Cheng Z."/>
            <person name="Nagamura Y."/>
            <person name="Antonio B.A."/>
            <person name="Kanamori H."/>
            <person name="Hosokawa S."/>
            <person name="Masukawa M."/>
            <person name="Arikawa K."/>
            <person name="Chiden Y."/>
            <person name="Hayashi M."/>
            <person name="Okamoto M."/>
            <person name="Ando T."/>
            <person name="Aoki H."/>
            <person name="Arita K."/>
            <person name="Hamada M."/>
            <person name="Harada C."/>
            <person name="Hijishita S."/>
            <person name="Honda M."/>
            <person name="Ichikawa Y."/>
            <person name="Idonuma A."/>
            <person name="Iijima M."/>
            <person name="Ikeda M."/>
            <person name="Ikeno M."/>
            <person name="Itoh S."/>
            <person name="Itoh T."/>
            <person name="Itoh Y."/>
            <person name="Itoh Y."/>
            <person name="Iwabuchi A."/>
            <person name="Kamiya K."/>
            <person name="Karasawa W."/>
            <person name="Katagiri S."/>
            <person name="Kikuta A."/>
            <person name="Kobayashi N."/>
            <person name="Kono I."/>
            <person name="Machita K."/>
            <person name="Maehara T."/>
            <person name="Mizuno H."/>
            <person name="Mizubayashi T."/>
            <person name="Mukai Y."/>
            <person name="Nagasaki H."/>
            <person name="Nakashima M."/>
            <person name="Nakama Y."/>
            <person name="Nakamichi Y."/>
            <person name="Nakamura M."/>
            <person name="Namiki N."/>
            <person name="Negishi M."/>
            <person name="Ohta I."/>
            <person name="Ono N."/>
            <person name="Saji S."/>
            <person name="Sakai K."/>
            <person name="Shibata M."/>
            <person name="Shimokawa T."/>
            <person name="Shomura A."/>
            <person name="Song J."/>
            <person name="Takazaki Y."/>
            <person name="Terasawa K."/>
            <person name="Tsuji K."/>
            <person name="Waki K."/>
            <person name="Yamagata H."/>
            <person name="Yamane H."/>
            <person name="Yoshiki S."/>
            <person name="Yoshihara R."/>
            <person name="Yukawa K."/>
            <person name="Zhong H."/>
            <person name="Iwama H."/>
            <person name="Endo T."/>
            <person name="Ito H."/>
            <person name="Hahn J.H."/>
            <person name="Kim H.I."/>
            <person name="Eun M.Y."/>
            <person name="Yano M."/>
            <person name="Jiang J."/>
            <person name="Gojobori T."/>
        </authorList>
    </citation>
    <scope>NUCLEOTIDE SEQUENCE</scope>
</reference>
<dbReference type="EMBL" id="AP003233">
    <property type="protein sequence ID" value="BAD52862.1"/>
    <property type="molecule type" value="Genomic_DNA"/>
</dbReference>
<feature type="compositionally biased region" description="Polar residues" evidence="1">
    <location>
        <begin position="160"/>
        <end position="169"/>
    </location>
</feature>
<sequence length="368" mass="39774">MWWLELRQVGWREGWRLKTMLFRDLGLFRRAAHDHERSLQANRRGRRAAAEQAVASGEGPDGRRARRCPGGPVHARSRWRPPVSCKLASAERQGAVAASSEPAMGQTEGRPGGGGGPALQRLRRHAAGKVASRSLARCREGARRRGRQAAGQRHSGRQGSNESTTQSQPTVTVIEDLKLEIGKLIVNMSKRTLLTYYFSLSNTNGSDPPSSKVILHPANRRGRRAAAEQAVASGEGPDGRRARRCPGGPVHARSRWRPPVSCKLASAERQGAVAASSEPAMGQTEGRPGGGGGPALQRLRRHAAGKVASRSLARCREGARRRGRQAAGQRHSGRQGSNESTTQSQPTVTVIEDLKLEIGKLVTSNTNR</sequence>
<dbReference type="Proteomes" id="UP000817658">
    <property type="component" value="Chromosome 1"/>
</dbReference>
<evidence type="ECO:0000313" key="3">
    <source>
        <dbReference type="EMBL" id="BAD52862.1"/>
    </source>
</evidence>
<evidence type="ECO:0000256" key="1">
    <source>
        <dbReference type="SAM" id="MobiDB-lite"/>
    </source>
</evidence>
<feature type="compositionally biased region" description="Low complexity" evidence="1">
    <location>
        <begin position="325"/>
        <end position="336"/>
    </location>
</feature>